<keyword evidence="3 5" id="KW-0698">rRNA processing</keyword>
<feature type="domain" description="RimM N-terminal" evidence="6">
    <location>
        <begin position="13"/>
        <end position="93"/>
    </location>
</feature>
<feature type="domain" description="Ribosome maturation factor RimM PRC barrel" evidence="7">
    <location>
        <begin position="105"/>
        <end position="171"/>
    </location>
</feature>
<dbReference type="Pfam" id="PF01782">
    <property type="entry name" value="RimM"/>
    <property type="match status" value="1"/>
</dbReference>
<keyword evidence="1 5" id="KW-0963">Cytoplasm</keyword>
<protein>
    <recommendedName>
        <fullName evidence="5">Ribosome maturation factor RimM</fullName>
    </recommendedName>
</protein>
<sequence length="173" mass="18751">MASGGAGERLVLLGRVVGVHGVRGELKLESYTEPRTQIFRYQPWRIRSAAGEKTIEGCRGRAQGKGIVAEIPGIADRDAAAALVGTEIWVARSVLPATKPGEYYWSDLEGLAVVTVDNVSLGRVSHLIATGANDVMIVRDGERERLIPFLPGHFVTEVDLDAGRVTVDWDPDF</sequence>
<evidence type="ECO:0000313" key="9">
    <source>
        <dbReference type="Proteomes" id="UP001595886"/>
    </source>
</evidence>
<dbReference type="SUPFAM" id="SSF50447">
    <property type="entry name" value="Translation proteins"/>
    <property type="match status" value="1"/>
</dbReference>
<dbReference type="InterPro" id="IPR011033">
    <property type="entry name" value="PRC_barrel-like_sf"/>
</dbReference>
<evidence type="ECO:0000259" key="7">
    <source>
        <dbReference type="Pfam" id="PF24986"/>
    </source>
</evidence>
<organism evidence="8 9">
    <name type="scientific">Dokdonella ginsengisoli</name>
    <dbReference type="NCBI Taxonomy" id="363846"/>
    <lineage>
        <taxon>Bacteria</taxon>
        <taxon>Pseudomonadati</taxon>
        <taxon>Pseudomonadota</taxon>
        <taxon>Gammaproteobacteria</taxon>
        <taxon>Lysobacterales</taxon>
        <taxon>Rhodanobacteraceae</taxon>
        <taxon>Dokdonella</taxon>
    </lineage>
</organism>
<dbReference type="Gene3D" id="2.40.30.60">
    <property type="entry name" value="RimM"/>
    <property type="match status" value="1"/>
</dbReference>
<comment type="similarity">
    <text evidence="5">Belongs to the RimM family.</text>
</comment>
<dbReference type="NCBIfam" id="TIGR02273">
    <property type="entry name" value="16S_RimM"/>
    <property type="match status" value="1"/>
</dbReference>
<dbReference type="PANTHER" id="PTHR33692">
    <property type="entry name" value="RIBOSOME MATURATION FACTOR RIMM"/>
    <property type="match status" value="1"/>
</dbReference>
<dbReference type="RefSeq" id="WP_380021464.1">
    <property type="nucleotide sequence ID" value="NZ_JBHSHD010000010.1"/>
</dbReference>
<evidence type="ECO:0000256" key="3">
    <source>
        <dbReference type="ARBA" id="ARBA00022552"/>
    </source>
</evidence>
<dbReference type="PANTHER" id="PTHR33692:SF1">
    <property type="entry name" value="RIBOSOME MATURATION FACTOR RIMM"/>
    <property type="match status" value="1"/>
</dbReference>
<dbReference type="InterPro" id="IPR009000">
    <property type="entry name" value="Transl_B-barrel_sf"/>
</dbReference>
<dbReference type="EMBL" id="JBHSHD010000010">
    <property type="protein sequence ID" value="MFC4821179.1"/>
    <property type="molecule type" value="Genomic_DNA"/>
</dbReference>
<accession>A0ABV9R070</accession>
<proteinExistence type="inferred from homology"/>
<keyword evidence="4 5" id="KW-0143">Chaperone</keyword>
<comment type="caution">
    <text evidence="8">The sequence shown here is derived from an EMBL/GenBank/DDBJ whole genome shotgun (WGS) entry which is preliminary data.</text>
</comment>
<name>A0ABV9R070_9GAMM</name>
<dbReference type="Gene3D" id="2.30.30.240">
    <property type="entry name" value="PRC-barrel domain"/>
    <property type="match status" value="1"/>
</dbReference>
<evidence type="ECO:0000259" key="6">
    <source>
        <dbReference type="Pfam" id="PF01782"/>
    </source>
</evidence>
<evidence type="ECO:0000256" key="4">
    <source>
        <dbReference type="ARBA" id="ARBA00023186"/>
    </source>
</evidence>
<comment type="domain">
    <text evidence="5">The PRC barrel domain binds ribosomal protein uS19.</text>
</comment>
<dbReference type="Proteomes" id="UP001595886">
    <property type="component" value="Unassembled WGS sequence"/>
</dbReference>
<comment type="subunit">
    <text evidence="5">Binds ribosomal protein uS19.</text>
</comment>
<gene>
    <name evidence="5 8" type="primary">rimM</name>
    <name evidence="8" type="ORF">ACFO6Q_12655</name>
</gene>
<dbReference type="InterPro" id="IPR036976">
    <property type="entry name" value="RimM_N_sf"/>
</dbReference>
<dbReference type="HAMAP" id="MF_00014">
    <property type="entry name" value="Ribosome_mat_RimM"/>
    <property type="match status" value="1"/>
</dbReference>
<keyword evidence="9" id="KW-1185">Reference proteome</keyword>
<evidence type="ECO:0000256" key="2">
    <source>
        <dbReference type="ARBA" id="ARBA00022517"/>
    </source>
</evidence>
<dbReference type="InterPro" id="IPR002676">
    <property type="entry name" value="RimM_N"/>
</dbReference>
<dbReference type="InterPro" id="IPR056792">
    <property type="entry name" value="PRC_RimM"/>
</dbReference>
<comment type="function">
    <text evidence="5">An accessory protein needed during the final step in the assembly of 30S ribosomal subunit, possibly for assembly of the head region. Essential for efficient processing of 16S rRNA. May be needed both before and after RbfA during the maturation of 16S rRNA. It has affinity for free ribosomal 30S subunits but not for 70S ribosomes.</text>
</comment>
<evidence type="ECO:0000256" key="5">
    <source>
        <dbReference type="HAMAP-Rule" id="MF_00014"/>
    </source>
</evidence>
<dbReference type="Pfam" id="PF24986">
    <property type="entry name" value="PRC_RimM"/>
    <property type="match status" value="1"/>
</dbReference>
<reference evidence="9" key="1">
    <citation type="journal article" date="2019" name="Int. J. Syst. Evol. Microbiol.">
        <title>The Global Catalogue of Microorganisms (GCM) 10K type strain sequencing project: providing services to taxonomists for standard genome sequencing and annotation.</title>
        <authorList>
            <consortium name="The Broad Institute Genomics Platform"/>
            <consortium name="The Broad Institute Genome Sequencing Center for Infectious Disease"/>
            <person name="Wu L."/>
            <person name="Ma J."/>
        </authorList>
    </citation>
    <scope>NUCLEOTIDE SEQUENCE [LARGE SCALE GENOMIC DNA]</scope>
    <source>
        <strain evidence="9">CCUG 30340</strain>
    </source>
</reference>
<dbReference type="SUPFAM" id="SSF50346">
    <property type="entry name" value="PRC-barrel domain"/>
    <property type="match status" value="1"/>
</dbReference>
<dbReference type="InterPro" id="IPR011961">
    <property type="entry name" value="RimM"/>
</dbReference>
<comment type="subcellular location">
    <subcellularLocation>
        <location evidence="5">Cytoplasm</location>
    </subcellularLocation>
</comment>
<keyword evidence="2 5" id="KW-0690">Ribosome biogenesis</keyword>
<evidence type="ECO:0000256" key="1">
    <source>
        <dbReference type="ARBA" id="ARBA00022490"/>
    </source>
</evidence>
<evidence type="ECO:0000313" key="8">
    <source>
        <dbReference type="EMBL" id="MFC4821179.1"/>
    </source>
</evidence>